<dbReference type="NCBIfam" id="TIGR00413">
    <property type="entry name" value="rlpA"/>
    <property type="match status" value="1"/>
</dbReference>
<sequence length="190" mass="19972">MNSRLLRLGGLFAFLALTGCAVPQGSADQANAAAMRTQAGAPLGYGDALTSIPAAAPKPSLADAKPLDAGPDVSDFHQTGRASWYGTKFHGRKTASGERYNMNALTAAHKTLPLGAFVRVTNMTNNKSVVVKINDRGPYIRGRVLDVSYAAARLLGLSKAGTARVKMEGLSQQEAKAEQTAQAETLADNR</sequence>
<feature type="domain" description="RlpA-like protein double-psi beta-barrel" evidence="7">
    <location>
        <begin position="78"/>
        <end position="166"/>
    </location>
</feature>
<comment type="similarity">
    <text evidence="3 4">Belongs to the RlpA family.</text>
</comment>
<comment type="function">
    <text evidence="3">Lytic transglycosylase with a strong preference for naked glycan strands that lack stem peptides.</text>
</comment>
<protein>
    <recommendedName>
        <fullName evidence="3">Endolytic peptidoglycan transglycosylase RlpA</fullName>
        <ecNumber evidence="3">4.2.2.-</ecNumber>
    </recommendedName>
</protein>
<evidence type="ECO:0000313" key="9">
    <source>
        <dbReference type="Proteomes" id="UP000305539"/>
    </source>
</evidence>
<dbReference type="PANTHER" id="PTHR34183">
    <property type="entry name" value="ENDOLYTIC PEPTIDOGLYCAN TRANSGLYCOSYLASE RLPA"/>
    <property type="match status" value="1"/>
</dbReference>
<dbReference type="Proteomes" id="UP000305539">
    <property type="component" value="Unassembled WGS sequence"/>
</dbReference>
<keyword evidence="3" id="KW-0472">Membrane</keyword>
<evidence type="ECO:0000256" key="5">
    <source>
        <dbReference type="SAM" id="MobiDB-lite"/>
    </source>
</evidence>
<dbReference type="EC" id="4.2.2.-" evidence="3"/>
<dbReference type="OrthoDB" id="9779128at2"/>
<dbReference type="Gene3D" id="2.40.40.10">
    <property type="entry name" value="RlpA-like domain"/>
    <property type="match status" value="1"/>
</dbReference>
<dbReference type="PANTHER" id="PTHR34183:SF1">
    <property type="entry name" value="ENDOLYTIC PEPTIDOGLYCAN TRANSGLYCOSYLASE RLPA"/>
    <property type="match status" value="1"/>
</dbReference>
<dbReference type="RefSeq" id="WP_136894906.1">
    <property type="nucleotide sequence ID" value="NZ_SWJE01000005.1"/>
</dbReference>
<feature type="compositionally biased region" description="Low complexity" evidence="5">
    <location>
        <begin position="172"/>
        <end position="190"/>
    </location>
</feature>
<dbReference type="Pfam" id="PF03330">
    <property type="entry name" value="DPBB_1"/>
    <property type="match status" value="1"/>
</dbReference>
<feature type="signal peptide" evidence="6">
    <location>
        <begin position="1"/>
        <end position="21"/>
    </location>
</feature>
<evidence type="ECO:0000313" key="8">
    <source>
        <dbReference type="EMBL" id="TKC89796.1"/>
    </source>
</evidence>
<keyword evidence="9" id="KW-1185">Reference proteome</keyword>
<keyword evidence="1 3" id="KW-0456">Lyase</keyword>
<dbReference type="HAMAP" id="MF_02071">
    <property type="entry name" value="RlpA"/>
    <property type="match status" value="1"/>
</dbReference>
<dbReference type="GO" id="GO:0008932">
    <property type="term" value="F:lytic endotransglycosylase activity"/>
    <property type="evidence" value="ECO:0007669"/>
    <property type="project" value="UniProtKB-UniRule"/>
</dbReference>
<proteinExistence type="inferred from homology"/>
<dbReference type="AlphaFoldDB" id="A0A4U1I8L4"/>
<keyword evidence="3" id="KW-1003">Cell membrane</keyword>
<evidence type="ECO:0000256" key="2">
    <source>
        <dbReference type="ARBA" id="ARBA00023316"/>
    </source>
</evidence>
<accession>A0A4U1I8L4</accession>
<comment type="subcellular location">
    <subcellularLocation>
        <location evidence="3">Cell membrane</location>
        <topology evidence="3">Lipid-anchor</topology>
    </subcellularLocation>
</comment>
<feature type="chain" id="PRO_5021054271" description="Endolytic peptidoglycan transglycosylase RlpA" evidence="6">
    <location>
        <begin position="22"/>
        <end position="190"/>
    </location>
</feature>
<keyword evidence="2 3" id="KW-0961">Cell wall biogenesis/degradation</keyword>
<dbReference type="InterPro" id="IPR009009">
    <property type="entry name" value="RlpA-like_DPBB"/>
</dbReference>
<dbReference type="InterPro" id="IPR012997">
    <property type="entry name" value="RplA"/>
</dbReference>
<dbReference type="GO" id="GO:0071555">
    <property type="term" value="P:cell wall organization"/>
    <property type="evidence" value="ECO:0007669"/>
    <property type="project" value="UniProtKB-KW"/>
</dbReference>
<gene>
    <name evidence="3" type="primary">rlpA</name>
    <name evidence="8" type="ORF">FAZ69_10180</name>
</gene>
<organism evidence="8 9">
    <name type="scientific">Trinickia terrae</name>
    <dbReference type="NCBI Taxonomy" id="2571161"/>
    <lineage>
        <taxon>Bacteria</taxon>
        <taxon>Pseudomonadati</taxon>
        <taxon>Pseudomonadota</taxon>
        <taxon>Betaproteobacteria</taxon>
        <taxon>Burkholderiales</taxon>
        <taxon>Burkholderiaceae</taxon>
        <taxon>Trinickia</taxon>
    </lineage>
</organism>
<comment type="caution">
    <text evidence="8">The sequence shown here is derived from an EMBL/GenBank/DDBJ whole genome shotgun (WGS) entry which is preliminary data.</text>
</comment>
<dbReference type="InterPro" id="IPR036908">
    <property type="entry name" value="RlpA-like_sf"/>
</dbReference>
<evidence type="ECO:0000256" key="6">
    <source>
        <dbReference type="SAM" id="SignalP"/>
    </source>
</evidence>
<keyword evidence="3" id="KW-0449">Lipoprotein</keyword>
<dbReference type="PROSITE" id="PS51257">
    <property type="entry name" value="PROKAR_LIPOPROTEIN"/>
    <property type="match status" value="1"/>
</dbReference>
<dbReference type="GO" id="GO:0005886">
    <property type="term" value="C:plasma membrane"/>
    <property type="evidence" value="ECO:0007669"/>
    <property type="project" value="UniProtKB-SubCell"/>
</dbReference>
<name>A0A4U1I8L4_9BURK</name>
<reference evidence="8 9" key="1">
    <citation type="submission" date="2019-04" db="EMBL/GenBank/DDBJ databases">
        <title>Trinickia sp. 7GSK02, isolated from subtropical forest soil.</title>
        <authorList>
            <person name="Gao Z.-H."/>
            <person name="Qiu L.-H."/>
        </authorList>
    </citation>
    <scope>NUCLEOTIDE SEQUENCE [LARGE SCALE GENOMIC DNA]</scope>
    <source>
        <strain evidence="8 9">7GSK02</strain>
    </source>
</reference>
<evidence type="ECO:0000256" key="3">
    <source>
        <dbReference type="HAMAP-Rule" id="MF_02071"/>
    </source>
</evidence>
<dbReference type="GO" id="GO:0000270">
    <property type="term" value="P:peptidoglycan metabolic process"/>
    <property type="evidence" value="ECO:0007669"/>
    <property type="project" value="UniProtKB-UniRule"/>
</dbReference>
<evidence type="ECO:0000256" key="1">
    <source>
        <dbReference type="ARBA" id="ARBA00023239"/>
    </source>
</evidence>
<evidence type="ECO:0000259" key="7">
    <source>
        <dbReference type="Pfam" id="PF03330"/>
    </source>
</evidence>
<dbReference type="InterPro" id="IPR034718">
    <property type="entry name" value="RlpA"/>
</dbReference>
<dbReference type="EMBL" id="SWJE01000005">
    <property type="protein sequence ID" value="TKC89796.1"/>
    <property type="molecule type" value="Genomic_DNA"/>
</dbReference>
<keyword evidence="3" id="KW-0564">Palmitate</keyword>
<dbReference type="CDD" id="cd22268">
    <property type="entry name" value="DPBB_RlpA-like"/>
    <property type="match status" value="1"/>
</dbReference>
<evidence type="ECO:0000256" key="4">
    <source>
        <dbReference type="RuleBase" id="RU003495"/>
    </source>
</evidence>
<dbReference type="SUPFAM" id="SSF50685">
    <property type="entry name" value="Barwin-like endoglucanases"/>
    <property type="match status" value="1"/>
</dbReference>
<keyword evidence="6" id="KW-0732">Signal</keyword>
<feature type="region of interest" description="Disordered" evidence="5">
    <location>
        <begin position="171"/>
        <end position="190"/>
    </location>
</feature>